<feature type="compositionally biased region" description="Polar residues" evidence="6">
    <location>
        <begin position="66"/>
        <end position="84"/>
    </location>
</feature>
<organism evidence="8 9">
    <name type="scientific">Coleophoma cylindrospora</name>
    <dbReference type="NCBI Taxonomy" id="1849047"/>
    <lineage>
        <taxon>Eukaryota</taxon>
        <taxon>Fungi</taxon>
        <taxon>Dikarya</taxon>
        <taxon>Ascomycota</taxon>
        <taxon>Pezizomycotina</taxon>
        <taxon>Leotiomycetes</taxon>
        <taxon>Helotiales</taxon>
        <taxon>Dermateaceae</taxon>
        <taxon>Coleophoma</taxon>
    </lineage>
</organism>
<dbReference type="SMART" id="SM00066">
    <property type="entry name" value="GAL4"/>
    <property type="match status" value="1"/>
</dbReference>
<dbReference type="AlphaFoldDB" id="A0A3D8Q9C0"/>
<dbReference type="PRINTS" id="PR00755">
    <property type="entry name" value="AFLATOXINBRP"/>
</dbReference>
<keyword evidence="5" id="KW-0539">Nucleus</keyword>
<feature type="domain" description="Zn(2)-C6 fungal-type" evidence="7">
    <location>
        <begin position="17"/>
        <end position="47"/>
    </location>
</feature>
<feature type="region of interest" description="Disordered" evidence="6">
    <location>
        <begin position="310"/>
        <end position="353"/>
    </location>
</feature>
<keyword evidence="4" id="KW-0804">Transcription</keyword>
<keyword evidence="3" id="KW-0238">DNA-binding</keyword>
<sequence length="466" mass="49381">MAHDPSRTPKRPKLRSSCDACGAAKLKCDRGQPECGRCVSYEMPCVYGLSRKMGKPPRDRLLAGSKHTQTPTAQAVTNTGVDNGDNNSNDCGVGLDIGMFSRVIDVPMIWDAADDETNNFVMGALDGYSDLSGTSLPTLSSLDFGEWAIADDSNDNPVSTDLQYRPISQPELSDFDIYSSTGTAPQSQVNGISRRSSAMLPSPGLEGHDCPREAYEILGSLSFFKVSNSSTVPLSSSSSSSVTSSASATGVAANRVPFDHVLHLNREAIERFRLLANCSCAKSPQLTLLHASIISRILGWYRQAAGCTQGGSWSTPGASPDTASHYMSSTETTPSSSSRSGGGSSTWSSTTTGSGAFETNSANSKSSIAQSSGLRVAPTNVAIGTFNVDDPRVQTALKIQLLSGEMKRVGSLIDVFTAHTAGSQFLADQSPSGSVDSLYQSLNSWLRGEHSRIANMMKSRLAELNI</sequence>
<reference evidence="8 9" key="1">
    <citation type="journal article" date="2018" name="IMA Fungus">
        <title>IMA Genome-F 9: Draft genome sequence of Annulohypoxylon stygium, Aspergillus mulundensis, Berkeleyomyces basicola (syn. Thielaviopsis basicola), Ceratocystis smalleyi, two Cercospora beticola strains, Coleophoma cylindrospora, Fusarium fracticaudum, Phialophora cf. hyalina, and Morchella septimelata.</title>
        <authorList>
            <person name="Wingfield B.D."/>
            <person name="Bills G.F."/>
            <person name="Dong Y."/>
            <person name="Huang W."/>
            <person name="Nel W.J."/>
            <person name="Swalarsk-Parry B.S."/>
            <person name="Vaghefi N."/>
            <person name="Wilken P.M."/>
            <person name="An Z."/>
            <person name="de Beer Z.W."/>
            <person name="De Vos L."/>
            <person name="Chen L."/>
            <person name="Duong T.A."/>
            <person name="Gao Y."/>
            <person name="Hammerbacher A."/>
            <person name="Kikkert J.R."/>
            <person name="Li Y."/>
            <person name="Li H."/>
            <person name="Li K."/>
            <person name="Li Q."/>
            <person name="Liu X."/>
            <person name="Ma X."/>
            <person name="Naidoo K."/>
            <person name="Pethybridge S.J."/>
            <person name="Sun J."/>
            <person name="Steenkamp E.T."/>
            <person name="van der Nest M.A."/>
            <person name="van Wyk S."/>
            <person name="Wingfield M.J."/>
            <person name="Xiong C."/>
            <person name="Yue Q."/>
            <person name="Zhang X."/>
        </authorList>
    </citation>
    <scope>NUCLEOTIDE SEQUENCE [LARGE SCALE GENOMIC DNA]</scope>
    <source>
        <strain evidence="8 9">BP6252</strain>
    </source>
</reference>
<dbReference type="SUPFAM" id="SSF57701">
    <property type="entry name" value="Zn2/Cys6 DNA-binding domain"/>
    <property type="match status" value="1"/>
</dbReference>
<feature type="region of interest" description="Disordered" evidence="6">
    <location>
        <begin position="65"/>
        <end position="84"/>
    </location>
</feature>
<keyword evidence="9" id="KW-1185">Reference proteome</keyword>
<dbReference type="Gene3D" id="4.10.240.10">
    <property type="entry name" value="Zn(2)-C6 fungal-type DNA-binding domain"/>
    <property type="match status" value="1"/>
</dbReference>
<dbReference type="PANTHER" id="PTHR31069">
    <property type="entry name" value="OLEATE-ACTIVATED TRANSCRIPTION FACTOR 1-RELATED"/>
    <property type="match status" value="1"/>
</dbReference>
<evidence type="ECO:0000256" key="4">
    <source>
        <dbReference type="ARBA" id="ARBA00023163"/>
    </source>
</evidence>
<dbReference type="EMBL" id="PDLM01000018">
    <property type="protein sequence ID" value="RDW58257.1"/>
    <property type="molecule type" value="Genomic_DNA"/>
</dbReference>
<name>A0A3D8Q9C0_9HELO</name>
<protein>
    <recommendedName>
        <fullName evidence="7">Zn(2)-C6 fungal-type domain-containing protein</fullName>
    </recommendedName>
</protein>
<evidence type="ECO:0000256" key="5">
    <source>
        <dbReference type="ARBA" id="ARBA00023242"/>
    </source>
</evidence>
<gene>
    <name evidence="8" type="ORF">BP6252_13668</name>
</gene>
<dbReference type="InterPro" id="IPR036864">
    <property type="entry name" value="Zn2-C6_fun-type_DNA-bd_sf"/>
</dbReference>
<dbReference type="GO" id="GO:0003677">
    <property type="term" value="F:DNA binding"/>
    <property type="evidence" value="ECO:0007669"/>
    <property type="project" value="UniProtKB-KW"/>
</dbReference>
<dbReference type="OrthoDB" id="2328572at2759"/>
<evidence type="ECO:0000313" key="8">
    <source>
        <dbReference type="EMBL" id="RDW58257.1"/>
    </source>
</evidence>
<keyword evidence="1" id="KW-0479">Metal-binding</keyword>
<dbReference type="GO" id="GO:0000981">
    <property type="term" value="F:DNA-binding transcription factor activity, RNA polymerase II-specific"/>
    <property type="evidence" value="ECO:0007669"/>
    <property type="project" value="InterPro"/>
</dbReference>
<evidence type="ECO:0000256" key="6">
    <source>
        <dbReference type="SAM" id="MobiDB-lite"/>
    </source>
</evidence>
<feature type="compositionally biased region" description="Polar residues" evidence="6">
    <location>
        <begin position="310"/>
        <end position="327"/>
    </location>
</feature>
<feature type="compositionally biased region" description="Low complexity" evidence="6">
    <location>
        <begin position="328"/>
        <end position="353"/>
    </location>
</feature>
<dbReference type="GO" id="GO:0045122">
    <property type="term" value="P:aflatoxin biosynthetic process"/>
    <property type="evidence" value="ECO:0007669"/>
    <property type="project" value="InterPro"/>
</dbReference>
<proteinExistence type="predicted"/>
<dbReference type="InterPro" id="IPR013700">
    <property type="entry name" value="AflR"/>
</dbReference>
<evidence type="ECO:0000256" key="2">
    <source>
        <dbReference type="ARBA" id="ARBA00023015"/>
    </source>
</evidence>
<dbReference type="PANTHER" id="PTHR31069:SF31">
    <property type="entry name" value="MONODICTYPHENONE CLUSTER TRANSCRIPTION FACTOR-RELATED"/>
    <property type="match status" value="1"/>
</dbReference>
<keyword evidence="2" id="KW-0805">Transcription regulation</keyword>
<dbReference type="Pfam" id="PF00172">
    <property type="entry name" value="Zn_clus"/>
    <property type="match status" value="1"/>
</dbReference>
<dbReference type="GO" id="GO:0005634">
    <property type="term" value="C:nucleus"/>
    <property type="evidence" value="ECO:0007669"/>
    <property type="project" value="InterPro"/>
</dbReference>
<dbReference type="Proteomes" id="UP000256645">
    <property type="component" value="Unassembled WGS sequence"/>
</dbReference>
<dbReference type="CDD" id="cd00067">
    <property type="entry name" value="GAL4"/>
    <property type="match status" value="1"/>
</dbReference>
<dbReference type="GO" id="GO:0008270">
    <property type="term" value="F:zinc ion binding"/>
    <property type="evidence" value="ECO:0007669"/>
    <property type="project" value="InterPro"/>
</dbReference>
<dbReference type="Pfam" id="PF08493">
    <property type="entry name" value="AflR"/>
    <property type="match status" value="1"/>
</dbReference>
<dbReference type="InterPro" id="IPR050675">
    <property type="entry name" value="OAF3"/>
</dbReference>
<evidence type="ECO:0000256" key="1">
    <source>
        <dbReference type="ARBA" id="ARBA00022723"/>
    </source>
</evidence>
<accession>A0A3D8Q9C0</accession>
<dbReference type="PROSITE" id="PS50048">
    <property type="entry name" value="ZN2_CY6_FUNGAL_2"/>
    <property type="match status" value="1"/>
</dbReference>
<comment type="caution">
    <text evidence="8">The sequence shown here is derived from an EMBL/GenBank/DDBJ whole genome shotgun (WGS) entry which is preliminary data.</text>
</comment>
<dbReference type="InterPro" id="IPR001138">
    <property type="entry name" value="Zn2Cys6_DnaBD"/>
</dbReference>
<evidence type="ECO:0000313" key="9">
    <source>
        <dbReference type="Proteomes" id="UP000256645"/>
    </source>
</evidence>
<evidence type="ECO:0000259" key="7">
    <source>
        <dbReference type="PROSITE" id="PS50048"/>
    </source>
</evidence>
<evidence type="ECO:0000256" key="3">
    <source>
        <dbReference type="ARBA" id="ARBA00023125"/>
    </source>
</evidence>